<feature type="transmembrane region" description="Helical" evidence="6">
    <location>
        <begin position="218"/>
        <end position="238"/>
    </location>
</feature>
<sequence>MKMALKKGAIYLHYKPHILMVVAQIGYTFMYIITEASFNHGMNPFVYVTYRHFVAALVMLPFAYFLERKTRPKLTLALFLEICVLSLLGVSLTLNMYFTSLNYTSPAVLACMVNTISSLTFIMAIVLRLEVVNIRSSRGIAKVIGSVVSLGGVMTMTLYKGPALKNIAGHGVIHTRGSKTVVQENWFKGSLLAVASCITWSIWYIMQAYSLKRYPAQLSLATWMNFVGAAQSAVFTVIVQHKKAAWTIGFDIDLWSTLYGGVVISGIVTVIQLWCTEAKGPVFVTMFNPVSTILVAVLAYFVLGEKLYVGSILGGVIVIMGLYLLLWGKEKDEGQSKLKEPEDLKTHMSPSDGNKLNEEP</sequence>
<evidence type="ECO:0000256" key="6">
    <source>
        <dbReference type="RuleBase" id="RU363077"/>
    </source>
</evidence>
<feature type="transmembrane region" description="Helical" evidence="6">
    <location>
        <begin position="308"/>
        <end position="327"/>
    </location>
</feature>
<comment type="subcellular location">
    <subcellularLocation>
        <location evidence="1 6">Membrane</location>
        <topology evidence="1 6">Multi-pass membrane protein</topology>
    </subcellularLocation>
</comment>
<gene>
    <name evidence="9" type="ORF">ACJIZ3_017039</name>
</gene>
<dbReference type="Proteomes" id="UP001634393">
    <property type="component" value="Unassembled WGS sequence"/>
</dbReference>
<evidence type="ECO:0000313" key="10">
    <source>
        <dbReference type="Proteomes" id="UP001634393"/>
    </source>
</evidence>
<evidence type="ECO:0000256" key="4">
    <source>
        <dbReference type="ARBA" id="ARBA00022989"/>
    </source>
</evidence>
<evidence type="ECO:0000256" key="5">
    <source>
        <dbReference type="ARBA" id="ARBA00023136"/>
    </source>
</evidence>
<evidence type="ECO:0000259" key="8">
    <source>
        <dbReference type="Pfam" id="PF00892"/>
    </source>
</evidence>
<feature type="transmembrane region" description="Helical" evidence="6">
    <location>
        <begin position="139"/>
        <end position="159"/>
    </location>
</feature>
<dbReference type="GO" id="GO:0016020">
    <property type="term" value="C:membrane"/>
    <property type="evidence" value="ECO:0007669"/>
    <property type="project" value="UniProtKB-SubCell"/>
</dbReference>
<evidence type="ECO:0000256" key="3">
    <source>
        <dbReference type="ARBA" id="ARBA00022692"/>
    </source>
</evidence>
<keyword evidence="5 6" id="KW-0472">Membrane</keyword>
<keyword evidence="4 6" id="KW-1133">Transmembrane helix</keyword>
<dbReference type="AlphaFoldDB" id="A0ABD3SUK7"/>
<feature type="transmembrane region" description="Helical" evidence="6">
    <location>
        <begin position="282"/>
        <end position="302"/>
    </location>
</feature>
<comment type="similarity">
    <text evidence="2 6">Belongs to the drug/metabolite transporter (DMT) superfamily. Plant drug/metabolite exporter (P-DME) (TC 2.A.7.4) family.</text>
</comment>
<feature type="transmembrane region" description="Helical" evidence="6">
    <location>
        <begin position="104"/>
        <end position="127"/>
    </location>
</feature>
<feature type="domain" description="EamA" evidence="8">
    <location>
        <begin position="17"/>
        <end position="148"/>
    </location>
</feature>
<dbReference type="SUPFAM" id="SSF103481">
    <property type="entry name" value="Multidrug resistance efflux transporter EmrE"/>
    <property type="match status" value="2"/>
</dbReference>
<feature type="region of interest" description="Disordered" evidence="7">
    <location>
        <begin position="335"/>
        <end position="360"/>
    </location>
</feature>
<evidence type="ECO:0000256" key="2">
    <source>
        <dbReference type="ARBA" id="ARBA00007635"/>
    </source>
</evidence>
<keyword evidence="3 6" id="KW-0812">Transmembrane</keyword>
<proteinExistence type="inferred from homology"/>
<protein>
    <recommendedName>
        <fullName evidence="6">WAT1-related protein</fullName>
    </recommendedName>
</protein>
<dbReference type="InterPro" id="IPR000620">
    <property type="entry name" value="EamA_dom"/>
</dbReference>
<feature type="transmembrane region" description="Helical" evidence="6">
    <location>
        <begin position="78"/>
        <end position="98"/>
    </location>
</feature>
<evidence type="ECO:0000256" key="1">
    <source>
        <dbReference type="ARBA" id="ARBA00004141"/>
    </source>
</evidence>
<feature type="domain" description="EamA" evidence="8">
    <location>
        <begin position="188"/>
        <end position="326"/>
    </location>
</feature>
<keyword evidence="10" id="KW-1185">Reference proteome</keyword>
<reference evidence="9 10" key="1">
    <citation type="submission" date="2024-12" db="EMBL/GenBank/DDBJ databases">
        <title>The unique morphological basis and parallel evolutionary history of personate flowers in Penstemon.</title>
        <authorList>
            <person name="Depatie T.H."/>
            <person name="Wessinger C.A."/>
        </authorList>
    </citation>
    <scope>NUCLEOTIDE SEQUENCE [LARGE SCALE GENOMIC DNA]</scope>
    <source>
        <strain evidence="9">WTNN_2</strain>
        <tissue evidence="9">Leaf</tissue>
    </source>
</reference>
<feature type="transmembrane region" description="Helical" evidence="6">
    <location>
        <begin position="186"/>
        <end position="206"/>
    </location>
</feature>
<evidence type="ECO:0000313" key="9">
    <source>
        <dbReference type="EMBL" id="KAL3828237.1"/>
    </source>
</evidence>
<dbReference type="PANTHER" id="PTHR31218">
    <property type="entry name" value="WAT1-RELATED PROTEIN"/>
    <property type="match status" value="1"/>
</dbReference>
<dbReference type="InterPro" id="IPR037185">
    <property type="entry name" value="EmrE-like"/>
</dbReference>
<name>A0ABD3SUK7_9LAMI</name>
<evidence type="ECO:0000256" key="7">
    <source>
        <dbReference type="SAM" id="MobiDB-lite"/>
    </source>
</evidence>
<dbReference type="Pfam" id="PF00892">
    <property type="entry name" value="EamA"/>
    <property type="match status" value="2"/>
</dbReference>
<feature type="transmembrane region" description="Helical" evidence="6">
    <location>
        <begin position="258"/>
        <end position="275"/>
    </location>
</feature>
<feature type="transmembrane region" description="Helical" evidence="6">
    <location>
        <begin position="45"/>
        <end position="66"/>
    </location>
</feature>
<comment type="caution">
    <text evidence="9">The sequence shown here is derived from an EMBL/GenBank/DDBJ whole genome shotgun (WGS) entry which is preliminary data.</text>
</comment>
<feature type="transmembrane region" description="Helical" evidence="6">
    <location>
        <begin position="12"/>
        <end position="33"/>
    </location>
</feature>
<dbReference type="InterPro" id="IPR030184">
    <property type="entry name" value="WAT1-related"/>
</dbReference>
<dbReference type="EMBL" id="JBJXBP010000005">
    <property type="protein sequence ID" value="KAL3828237.1"/>
    <property type="molecule type" value="Genomic_DNA"/>
</dbReference>
<feature type="compositionally biased region" description="Basic and acidic residues" evidence="7">
    <location>
        <begin position="335"/>
        <end position="346"/>
    </location>
</feature>
<accession>A0ABD3SUK7</accession>
<organism evidence="9 10">
    <name type="scientific">Penstemon smallii</name>
    <dbReference type="NCBI Taxonomy" id="265156"/>
    <lineage>
        <taxon>Eukaryota</taxon>
        <taxon>Viridiplantae</taxon>
        <taxon>Streptophyta</taxon>
        <taxon>Embryophyta</taxon>
        <taxon>Tracheophyta</taxon>
        <taxon>Spermatophyta</taxon>
        <taxon>Magnoliopsida</taxon>
        <taxon>eudicotyledons</taxon>
        <taxon>Gunneridae</taxon>
        <taxon>Pentapetalae</taxon>
        <taxon>asterids</taxon>
        <taxon>lamiids</taxon>
        <taxon>Lamiales</taxon>
        <taxon>Plantaginaceae</taxon>
        <taxon>Cheloneae</taxon>
        <taxon>Penstemon</taxon>
    </lineage>
</organism>